<gene>
    <name evidence="4" type="ORF">HRG_10034</name>
</gene>
<evidence type="ECO:0000313" key="5">
    <source>
        <dbReference type="Proteomes" id="UP000824596"/>
    </source>
</evidence>
<dbReference type="OrthoDB" id="4884398at2759"/>
<proteinExistence type="predicted"/>
<accession>A0A9P8MPX1</accession>
<dbReference type="GO" id="GO:0046165">
    <property type="term" value="P:alcohol biosynthetic process"/>
    <property type="evidence" value="ECO:0007669"/>
    <property type="project" value="UniProtKB-ARBA"/>
</dbReference>
<dbReference type="Gene3D" id="1.10.600.10">
    <property type="entry name" value="Farnesyl Diphosphate Synthase"/>
    <property type="match status" value="1"/>
</dbReference>
<dbReference type="AlphaFoldDB" id="A0A9P8MPX1"/>
<comment type="caution">
    <text evidence="4">The sequence shown here is derived from an EMBL/GenBank/DDBJ whole genome shotgun (WGS) entry which is preliminary data.</text>
</comment>
<dbReference type="GO" id="GO:0004659">
    <property type="term" value="F:prenyltransferase activity"/>
    <property type="evidence" value="ECO:0007669"/>
    <property type="project" value="InterPro"/>
</dbReference>
<dbReference type="EMBL" id="JAIZPD010000014">
    <property type="protein sequence ID" value="KAH0958989.1"/>
    <property type="molecule type" value="Genomic_DNA"/>
</dbReference>
<dbReference type="SUPFAM" id="SSF48576">
    <property type="entry name" value="Terpenoid synthases"/>
    <property type="match status" value="1"/>
</dbReference>
<protein>
    <submittedName>
        <fullName evidence="4">Polyprenyl synthetase domain-containing protein</fullName>
    </submittedName>
</protein>
<dbReference type="PANTHER" id="PTHR12001">
    <property type="entry name" value="GERANYLGERANYL PYROPHOSPHATE SYNTHASE"/>
    <property type="match status" value="1"/>
</dbReference>
<name>A0A9P8MPX1_9HYPO</name>
<dbReference type="Proteomes" id="UP000824596">
    <property type="component" value="Unassembled WGS sequence"/>
</dbReference>
<sequence length="198" mass="22602">MDCVSIVLEELKILYIGQSLDLYWTCNLVCPSVGEHLKSVDNKTGGIFRMLLRLMEATSLSTNKPELRCLIILLGRHFGIRDDYQNLRSNDYARQKGFCEDLDEGKYSLPIIHALHSLPEDQGMVLRNMLAQRRVNGKSSLEHKQLILQLMEQSGSLNYTLAALRQLQSEIDKEVEAIEQESGFRNDALKGLLFKLYV</sequence>
<evidence type="ECO:0000256" key="2">
    <source>
        <dbReference type="ARBA" id="ARBA00022723"/>
    </source>
</evidence>
<dbReference type="GeneID" id="68359163"/>
<evidence type="ECO:0000313" key="4">
    <source>
        <dbReference type="EMBL" id="KAH0958989.1"/>
    </source>
</evidence>
<evidence type="ECO:0000256" key="1">
    <source>
        <dbReference type="ARBA" id="ARBA00022679"/>
    </source>
</evidence>
<dbReference type="InterPro" id="IPR000092">
    <property type="entry name" value="Polyprenyl_synt"/>
</dbReference>
<dbReference type="PANTHER" id="PTHR12001:SF72">
    <property type="entry name" value="THIJ_PFPI FAMILY PROTEIN (AFU_ORTHOLOGUE AFUA_3G01210)-RELATED"/>
    <property type="match status" value="1"/>
</dbReference>
<dbReference type="GO" id="GO:0046872">
    <property type="term" value="F:metal ion binding"/>
    <property type="evidence" value="ECO:0007669"/>
    <property type="project" value="UniProtKB-KW"/>
</dbReference>
<evidence type="ECO:0000256" key="3">
    <source>
        <dbReference type="ARBA" id="ARBA00022842"/>
    </source>
</evidence>
<dbReference type="Pfam" id="PF00348">
    <property type="entry name" value="polyprenyl_synt"/>
    <property type="match status" value="1"/>
</dbReference>
<keyword evidence="2" id="KW-0479">Metal-binding</keyword>
<keyword evidence="3" id="KW-0460">Magnesium</keyword>
<dbReference type="RefSeq" id="XP_044716502.1">
    <property type="nucleotide sequence ID" value="XM_044868505.1"/>
</dbReference>
<organism evidence="4 5">
    <name type="scientific">Hirsutella rhossiliensis</name>
    <dbReference type="NCBI Taxonomy" id="111463"/>
    <lineage>
        <taxon>Eukaryota</taxon>
        <taxon>Fungi</taxon>
        <taxon>Dikarya</taxon>
        <taxon>Ascomycota</taxon>
        <taxon>Pezizomycotina</taxon>
        <taxon>Sordariomycetes</taxon>
        <taxon>Hypocreomycetidae</taxon>
        <taxon>Hypocreales</taxon>
        <taxon>Ophiocordycipitaceae</taxon>
        <taxon>Hirsutella</taxon>
    </lineage>
</organism>
<dbReference type="GO" id="GO:0043386">
    <property type="term" value="P:mycotoxin biosynthetic process"/>
    <property type="evidence" value="ECO:0007669"/>
    <property type="project" value="UniProtKB-ARBA"/>
</dbReference>
<keyword evidence="1" id="KW-0808">Transferase</keyword>
<keyword evidence="5" id="KW-1185">Reference proteome</keyword>
<dbReference type="GO" id="GO:0008299">
    <property type="term" value="P:isoprenoid biosynthetic process"/>
    <property type="evidence" value="ECO:0007669"/>
    <property type="project" value="InterPro"/>
</dbReference>
<dbReference type="InterPro" id="IPR008949">
    <property type="entry name" value="Isoprenoid_synthase_dom_sf"/>
</dbReference>
<reference evidence="4" key="1">
    <citation type="submission" date="2021-09" db="EMBL/GenBank/DDBJ databases">
        <title>A high-quality genome of the endoparasitic fungus Hirsutella rhossiliensis with a comparison of Hirsutella genomes reveals transposable elements contributing to genome size variation.</title>
        <authorList>
            <person name="Lin R."/>
            <person name="Jiao Y."/>
            <person name="Sun X."/>
            <person name="Ling J."/>
            <person name="Xie B."/>
            <person name="Cheng X."/>
        </authorList>
    </citation>
    <scope>NUCLEOTIDE SEQUENCE</scope>
    <source>
        <strain evidence="4">HR02</strain>
    </source>
</reference>